<dbReference type="EC" id="3.1.3.48" evidence="7"/>
<evidence type="ECO:0000256" key="1">
    <source>
        <dbReference type="ARBA" id="ARBA00008601"/>
    </source>
</evidence>
<feature type="active site" description="Phosphocysteine intermediate" evidence="6">
    <location>
        <position position="137"/>
    </location>
</feature>
<evidence type="ECO:0000256" key="2">
    <source>
        <dbReference type="ARBA" id="ARBA00022801"/>
    </source>
</evidence>
<keyword evidence="3 7" id="KW-0904">Protein phosphatase</keyword>
<name>A0A6P8HEF0_ACTTE</name>
<dbReference type="EC" id="3.1.3.16" evidence="7"/>
<dbReference type="PROSITE" id="PS50054">
    <property type="entry name" value="TYR_PHOSPHATASE_DUAL"/>
    <property type="match status" value="1"/>
</dbReference>
<dbReference type="GeneID" id="116291119"/>
<evidence type="ECO:0000256" key="5">
    <source>
        <dbReference type="ARBA" id="ARBA00048336"/>
    </source>
</evidence>
<dbReference type="AlphaFoldDB" id="A0A6P8HEF0"/>
<dbReference type="SMART" id="SM00404">
    <property type="entry name" value="PTPc_motif"/>
    <property type="match status" value="1"/>
</dbReference>
<comment type="catalytic activity">
    <reaction evidence="7">
        <text>O-phospho-L-tyrosyl-[protein] + H2O = L-tyrosyl-[protein] + phosphate</text>
        <dbReference type="Rhea" id="RHEA:10684"/>
        <dbReference type="Rhea" id="RHEA-COMP:10136"/>
        <dbReference type="Rhea" id="RHEA-COMP:20101"/>
        <dbReference type="ChEBI" id="CHEBI:15377"/>
        <dbReference type="ChEBI" id="CHEBI:43474"/>
        <dbReference type="ChEBI" id="CHEBI:46858"/>
        <dbReference type="ChEBI" id="CHEBI:61978"/>
        <dbReference type="EC" id="3.1.3.48"/>
    </reaction>
</comment>
<dbReference type="GO" id="GO:0005737">
    <property type="term" value="C:cytoplasm"/>
    <property type="evidence" value="ECO:0007669"/>
    <property type="project" value="TreeGrafter"/>
</dbReference>
<dbReference type="InterPro" id="IPR003595">
    <property type="entry name" value="Tyr_Pase_cat"/>
</dbReference>
<evidence type="ECO:0000313" key="10">
    <source>
        <dbReference type="Proteomes" id="UP000515163"/>
    </source>
</evidence>
<dbReference type="InterPro" id="IPR020422">
    <property type="entry name" value="TYR_PHOSPHATASE_DUAL_dom"/>
</dbReference>
<dbReference type="PANTHER" id="PTHR45682:SF1">
    <property type="entry name" value="DUAL SPECIFICITY PROTEIN PHOSPHATASE 3"/>
    <property type="match status" value="1"/>
</dbReference>
<comment type="function">
    <text evidence="7">Dual specificity phosphatase able to dephosphorylate phosphotyrosine, phosphoserine and phosphothreonine residues, with a preference for phosphotyrosine as a substrate.</text>
</comment>
<dbReference type="SUPFAM" id="SSF52799">
    <property type="entry name" value="(Phosphotyrosine protein) phosphatases II"/>
    <property type="match status" value="1"/>
</dbReference>
<dbReference type="PROSITE" id="PS50056">
    <property type="entry name" value="TYR_PHOSPHATASE_2"/>
    <property type="match status" value="1"/>
</dbReference>
<dbReference type="InterPro" id="IPR029021">
    <property type="entry name" value="Prot-tyrosine_phosphatase-like"/>
</dbReference>
<dbReference type="InterPro" id="IPR000340">
    <property type="entry name" value="Dual-sp_phosphatase_cat-dom"/>
</dbReference>
<evidence type="ECO:0000256" key="7">
    <source>
        <dbReference type="RuleBase" id="RU366038"/>
    </source>
</evidence>
<keyword evidence="10" id="KW-1185">Reference proteome</keyword>
<evidence type="ECO:0000256" key="4">
    <source>
        <dbReference type="ARBA" id="ARBA00047761"/>
    </source>
</evidence>
<protein>
    <recommendedName>
        <fullName evidence="7">Dual specificity protein phosphatase</fullName>
        <ecNumber evidence="7">3.1.3.16</ecNumber>
        <ecNumber evidence="7">3.1.3.48</ecNumber>
    </recommendedName>
</protein>
<feature type="domain" description="Tyrosine specific protein phosphatases" evidence="9">
    <location>
        <begin position="114"/>
        <end position="171"/>
    </location>
</feature>
<evidence type="ECO:0000256" key="3">
    <source>
        <dbReference type="ARBA" id="ARBA00022912"/>
    </source>
</evidence>
<dbReference type="PROSITE" id="PS00383">
    <property type="entry name" value="TYR_PHOSPHATASE_1"/>
    <property type="match status" value="1"/>
</dbReference>
<dbReference type="Pfam" id="PF00782">
    <property type="entry name" value="DSPc"/>
    <property type="match status" value="1"/>
</dbReference>
<dbReference type="GO" id="GO:0043409">
    <property type="term" value="P:negative regulation of MAPK cascade"/>
    <property type="evidence" value="ECO:0007669"/>
    <property type="project" value="TreeGrafter"/>
</dbReference>
<organism evidence="10 11">
    <name type="scientific">Actinia tenebrosa</name>
    <name type="common">Australian red waratah sea anemone</name>
    <dbReference type="NCBI Taxonomy" id="6105"/>
    <lineage>
        <taxon>Eukaryota</taxon>
        <taxon>Metazoa</taxon>
        <taxon>Cnidaria</taxon>
        <taxon>Anthozoa</taxon>
        <taxon>Hexacorallia</taxon>
        <taxon>Actiniaria</taxon>
        <taxon>Actiniidae</taxon>
        <taxon>Actinia</taxon>
    </lineage>
</organism>
<proteinExistence type="inferred from homology"/>
<dbReference type="CDD" id="cd14515">
    <property type="entry name" value="DUSP3-like"/>
    <property type="match status" value="1"/>
</dbReference>
<dbReference type="PANTHER" id="PTHR45682">
    <property type="entry name" value="AGAP008228-PA"/>
    <property type="match status" value="1"/>
</dbReference>
<evidence type="ECO:0000256" key="6">
    <source>
        <dbReference type="PIRSR" id="PIRSR620405-1"/>
    </source>
</evidence>
<dbReference type="InParanoid" id="A0A6P8HEF0"/>
<evidence type="ECO:0000259" key="8">
    <source>
        <dbReference type="PROSITE" id="PS50054"/>
    </source>
</evidence>
<dbReference type="RefSeq" id="XP_031554101.1">
    <property type="nucleotide sequence ID" value="XM_031698241.1"/>
</dbReference>
<evidence type="ECO:0000259" key="9">
    <source>
        <dbReference type="PROSITE" id="PS50056"/>
    </source>
</evidence>
<dbReference type="Proteomes" id="UP000515163">
    <property type="component" value="Unplaced"/>
</dbReference>
<dbReference type="KEGG" id="aten:116291119"/>
<dbReference type="InterPro" id="IPR000387">
    <property type="entry name" value="Tyr_Pase_dom"/>
</dbReference>
<dbReference type="GO" id="GO:0004722">
    <property type="term" value="F:protein serine/threonine phosphatase activity"/>
    <property type="evidence" value="ECO:0007669"/>
    <property type="project" value="UniProtKB-EC"/>
</dbReference>
<dbReference type="OrthoDB" id="426001at2759"/>
<dbReference type="GO" id="GO:0008138">
    <property type="term" value="F:protein tyrosine/serine/threonine phosphatase activity"/>
    <property type="evidence" value="ECO:0007669"/>
    <property type="project" value="UniProtKB-UniRule"/>
</dbReference>
<dbReference type="GO" id="GO:0033549">
    <property type="term" value="F:MAP kinase phosphatase activity"/>
    <property type="evidence" value="ECO:0007669"/>
    <property type="project" value="TreeGrafter"/>
</dbReference>
<dbReference type="InterPro" id="IPR016130">
    <property type="entry name" value="Tyr_Pase_AS"/>
</dbReference>
<accession>A0A6P8HEF0</accession>
<dbReference type="InterPro" id="IPR020405">
    <property type="entry name" value="Atypical_DUSP_subfamA"/>
</dbReference>
<dbReference type="SMART" id="SM00195">
    <property type="entry name" value="DSPc"/>
    <property type="match status" value="1"/>
</dbReference>
<comment type="catalytic activity">
    <reaction evidence="4 7">
        <text>O-phospho-L-seryl-[protein] + H2O = L-seryl-[protein] + phosphate</text>
        <dbReference type="Rhea" id="RHEA:20629"/>
        <dbReference type="Rhea" id="RHEA-COMP:9863"/>
        <dbReference type="Rhea" id="RHEA-COMP:11604"/>
        <dbReference type="ChEBI" id="CHEBI:15377"/>
        <dbReference type="ChEBI" id="CHEBI:29999"/>
        <dbReference type="ChEBI" id="CHEBI:43474"/>
        <dbReference type="ChEBI" id="CHEBI:83421"/>
        <dbReference type="EC" id="3.1.3.16"/>
    </reaction>
</comment>
<dbReference type="GO" id="GO:0004725">
    <property type="term" value="F:protein tyrosine phosphatase activity"/>
    <property type="evidence" value="ECO:0007669"/>
    <property type="project" value="UniProtKB-EC"/>
</dbReference>
<evidence type="ECO:0000313" key="11">
    <source>
        <dbReference type="RefSeq" id="XP_031554101.1"/>
    </source>
</evidence>
<comment type="catalytic activity">
    <reaction evidence="5 7">
        <text>O-phospho-L-threonyl-[protein] + H2O = L-threonyl-[protein] + phosphate</text>
        <dbReference type="Rhea" id="RHEA:47004"/>
        <dbReference type="Rhea" id="RHEA-COMP:11060"/>
        <dbReference type="Rhea" id="RHEA-COMP:11605"/>
        <dbReference type="ChEBI" id="CHEBI:15377"/>
        <dbReference type="ChEBI" id="CHEBI:30013"/>
        <dbReference type="ChEBI" id="CHEBI:43474"/>
        <dbReference type="ChEBI" id="CHEBI:61977"/>
        <dbReference type="EC" id="3.1.3.16"/>
    </reaction>
</comment>
<reference evidence="11" key="1">
    <citation type="submission" date="2025-08" db="UniProtKB">
        <authorList>
            <consortium name="RefSeq"/>
        </authorList>
    </citation>
    <scope>IDENTIFICATION</scope>
    <source>
        <tissue evidence="11">Tentacle</tissue>
    </source>
</reference>
<keyword evidence="2 7" id="KW-0378">Hydrolase</keyword>
<dbReference type="PRINTS" id="PR01908">
    <property type="entry name" value="ADSPHPHTASE"/>
</dbReference>
<dbReference type="PRINTS" id="PR01909">
    <property type="entry name" value="ADSPHPHTASEA"/>
</dbReference>
<comment type="similarity">
    <text evidence="1 7">Belongs to the protein-tyrosine phosphatase family. Non-receptor class dual specificity subfamily.</text>
</comment>
<gene>
    <name evidence="11" type="primary">LOC116291119</name>
</gene>
<dbReference type="Gene3D" id="3.90.190.10">
    <property type="entry name" value="Protein tyrosine phosphatase superfamily"/>
    <property type="match status" value="1"/>
</dbReference>
<sequence length="194" mass="21773">MGQCQVSPRSPPLVSVQDLRNIIFADKYDDKYKLGNLYDEVFDNIFIGGEPTALNESILQELGITHVLNAAMGTNGFSQVDTDETFYKSEIIFYGIPALDMPSYKISKHFKEASNFIRRAVGSKKTGQRGGRIFVHCVAGISRSATLVIAYLMTYQDTNLTDAVQMLRSKRKICPNLGFLQQLIDYAAKIDRCR</sequence>
<dbReference type="FunCoup" id="A0A6P8HEF0">
    <property type="interactions" value="615"/>
</dbReference>
<feature type="domain" description="Tyrosine-protein phosphatase" evidence="8">
    <location>
        <begin position="37"/>
        <end position="192"/>
    </location>
</feature>